<dbReference type="PANTHER" id="PTHR47829:SF1">
    <property type="entry name" value="HAD FAMILY PHOSPHATASE"/>
    <property type="match status" value="1"/>
</dbReference>
<dbReference type="Gene3D" id="3.30.200.20">
    <property type="entry name" value="Phosphorylase Kinase, domain 1"/>
    <property type="match status" value="1"/>
</dbReference>
<dbReference type="SUPFAM" id="SSF56112">
    <property type="entry name" value="Protein kinase-like (PK-like)"/>
    <property type="match status" value="1"/>
</dbReference>
<dbReference type="InterPro" id="IPR052898">
    <property type="entry name" value="ACAD10-like"/>
</dbReference>
<dbReference type="RefSeq" id="WP_095508605.1">
    <property type="nucleotide sequence ID" value="NZ_MQWD01000001.1"/>
</dbReference>
<keyword evidence="3" id="KW-1185">Reference proteome</keyword>
<dbReference type="Pfam" id="PF01636">
    <property type="entry name" value="APH"/>
    <property type="match status" value="1"/>
</dbReference>
<dbReference type="Proteomes" id="UP000216339">
    <property type="component" value="Unassembled WGS sequence"/>
</dbReference>
<accession>A0A271IWQ4</accession>
<sequence>MPALDQPTDVRVPLDRDALAAWLRDTLGADGDLDVRQFPSGFSNLTYLVTVGDREIVLRRPPPGANVTDGHDMGREATILGALHGHVPVPEPLGYEETGDVLGAPFYVMERVEGVILRTTDDPIDAGAMTRVADAFVRTFAGLHAVDLEEVGLAHFGKPEGYVRRQVEGWRRRYETAKTDAIPDLDAAFVWLDANQPGESGAALIHNDYKYDNLVLDPARLEEPADGVTEAEGGGLVRAILDWELATVGDPLMDLGSTLGYWVEQGDSPALKALALSPTWWPGNPTRDDLVARYAEATGRDVGDAVVYYVYGLVKLAVIAQQIYARWTAGHAKDPRFEHLIHTVRACGDAAVRAVDRGRLSNLYD</sequence>
<name>A0A271IWQ4_9BACT</name>
<comment type="caution">
    <text evidence="2">The sequence shown here is derived from an EMBL/GenBank/DDBJ whole genome shotgun (WGS) entry which is preliminary data.</text>
</comment>
<evidence type="ECO:0000313" key="2">
    <source>
        <dbReference type="EMBL" id="PAP74979.1"/>
    </source>
</evidence>
<dbReference type="InterPro" id="IPR011009">
    <property type="entry name" value="Kinase-like_dom_sf"/>
</dbReference>
<dbReference type="Gene3D" id="3.90.1200.10">
    <property type="match status" value="1"/>
</dbReference>
<dbReference type="InterPro" id="IPR002575">
    <property type="entry name" value="Aminoglycoside_PTrfase"/>
</dbReference>
<dbReference type="OrthoDB" id="3806873at2"/>
<organism evidence="2 3">
    <name type="scientific">Rubrivirga marina</name>
    <dbReference type="NCBI Taxonomy" id="1196024"/>
    <lineage>
        <taxon>Bacteria</taxon>
        <taxon>Pseudomonadati</taxon>
        <taxon>Rhodothermota</taxon>
        <taxon>Rhodothermia</taxon>
        <taxon>Rhodothermales</taxon>
        <taxon>Rubricoccaceae</taxon>
        <taxon>Rubrivirga</taxon>
    </lineage>
</organism>
<feature type="domain" description="Aminoglycoside phosphotransferase" evidence="1">
    <location>
        <begin position="34"/>
        <end position="274"/>
    </location>
</feature>
<dbReference type="InterPro" id="IPR041726">
    <property type="entry name" value="ACAD10_11_N"/>
</dbReference>
<gene>
    <name evidence="2" type="ORF">BSZ37_00205</name>
</gene>
<dbReference type="AlphaFoldDB" id="A0A271IWQ4"/>
<dbReference type="CDD" id="cd05154">
    <property type="entry name" value="ACAD10_11_N-like"/>
    <property type="match status" value="1"/>
</dbReference>
<dbReference type="EMBL" id="MQWD01000001">
    <property type="protein sequence ID" value="PAP74979.1"/>
    <property type="molecule type" value="Genomic_DNA"/>
</dbReference>
<dbReference type="PANTHER" id="PTHR47829">
    <property type="entry name" value="HYDROLASE, PUTATIVE (AFU_ORTHOLOGUE AFUA_1G12880)-RELATED"/>
    <property type="match status" value="1"/>
</dbReference>
<evidence type="ECO:0000259" key="1">
    <source>
        <dbReference type="Pfam" id="PF01636"/>
    </source>
</evidence>
<evidence type="ECO:0000313" key="3">
    <source>
        <dbReference type="Proteomes" id="UP000216339"/>
    </source>
</evidence>
<protein>
    <recommendedName>
        <fullName evidence="1">Aminoglycoside phosphotransferase domain-containing protein</fullName>
    </recommendedName>
</protein>
<proteinExistence type="predicted"/>
<reference evidence="2 3" key="1">
    <citation type="submission" date="2016-11" db="EMBL/GenBank/DDBJ databases">
        <title>Study of marine rhodopsin-containing bacteria.</title>
        <authorList>
            <person name="Yoshizawa S."/>
            <person name="Kumagai Y."/>
            <person name="Kogure K."/>
        </authorList>
    </citation>
    <scope>NUCLEOTIDE SEQUENCE [LARGE SCALE GENOMIC DNA]</scope>
    <source>
        <strain evidence="2 3">SAORIC-28</strain>
    </source>
</reference>